<evidence type="ECO:0000256" key="1">
    <source>
        <dbReference type="SAM" id="MobiDB-lite"/>
    </source>
</evidence>
<name>A0ABY7H4R3_9BACT</name>
<accession>A0ABY7H4R3</accession>
<protein>
    <submittedName>
        <fullName evidence="2">Uncharacterized protein</fullName>
    </submittedName>
</protein>
<feature type="region of interest" description="Disordered" evidence="1">
    <location>
        <begin position="90"/>
        <end position="113"/>
    </location>
</feature>
<proteinExistence type="predicted"/>
<evidence type="ECO:0000313" key="2">
    <source>
        <dbReference type="EMBL" id="WAS94256.1"/>
    </source>
</evidence>
<sequence length="192" mass="20315">MDFRSLRVADLEVRLFGEASGAGERLEFADVRTASAFVSQLLGDPRDAHVLQRLAGELEYRGGEDVVSRLAGALVAGRLVFTRGGAPAAPRVGPAGEAAKGEQAGEAAEGEQAGEDAFAALEAGPPTHWVEIQLVGEDGEGIPGQRYRIVAPDGVEWRGYTDSLGVARLSRIPEGTCQVFFPDLDADAWEPL</sequence>
<dbReference type="EMBL" id="CP114040">
    <property type="protein sequence ID" value="WAS94256.1"/>
    <property type="molecule type" value="Genomic_DNA"/>
</dbReference>
<keyword evidence="3" id="KW-1185">Reference proteome</keyword>
<evidence type="ECO:0000313" key="3">
    <source>
        <dbReference type="Proteomes" id="UP001164459"/>
    </source>
</evidence>
<dbReference type="RefSeq" id="WP_269036593.1">
    <property type="nucleotide sequence ID" value="NZ_CP114040.1"/>
</dbReference>
<dbReference type="Proteomes" id="UP001164459">
    <property type="component" value="Chromosome"/>
</dbReference>
<feature type="compositionally biased region" description="Low complexity" evidence="1">
    <location>
        <begin position="90"/>
        <end position="107"/>
    </location>
</feature>
<organism evidence="2 3">
    <name type="scientific">Nannocystis punicea</name>
    <dbReference type="NCBI Taxonomy" id="2995304"/>
    <lineage>
        <taxon>Bacteria</taxon>
        <taxon>Pseudomonadati</taxon>
        <taxon>Myxococcota</taxon>
        <taxon>Polyangia</taxon>
        <taxon>Nannocystales</taxon>
        <taxon>Nannocystaceae</taxon>
        <taxon>Nannocystis</taxon>
    </lineage>
</organism>
<reference evidence="2" key="1">
    <citation type="submission" date="2022-11" db="EMBL/GenBank/DDBJ databases">
        <title>Minimal conservation of predation-associated metabolite biosynthetic gene clusters underscores biosynthetic potential of Myxococcota including descriptions for ten novel species: Archangium lansinium sp. nov., Myxococcus landrumus sp. nov., Nannocystis bai.</title>
        <authorList>
            <person name="Ahearne A."/>
            <person name="Stevens C."/>
            <person name="Dowd S."/>
        </authorList>
    </citation>
    <scope>NUCLEOTIDE SEQUENCE</scope>
    <source>
        <strain evidence="2">Fl3</strain>
    </source>
</reference>
<gene>
    <name evidence="2" type="ORF">O0S08_49675</name>
</gene>